<name>A0AAX2H1B7_9FLAO</name>
<proteinExistence type="predicted"/>
<dbReference type="InterPro" id="IPR045736">
    <property type="entry name" value="START_2"/>
</dbReference>
<evidence type="ECO:0000313" key="3">
    <source>
        <dbReference type="EMBL" id="SNV09870.1"/>
    </source>
</evidence>
<dbReference type="EMBL" id="CP014227">
    <property type="protein sequence ID" value="AMD84500.1"/>
    <property type="molecule type" value="Genomic_DNA"/>
</dbReference>
<keyword evidence="4" id="KW-1185">Reference proteome</keyword>
<organism evidence="3 5">
    <name type="scientific">Capnocytophaga haemolytica</name>
    <dbReference type="NCBI Taxonomy" id="45243"/>
    <lineage>
        <taxon>Bacteria</taxon>
        <taxon>Pseudomonadati</taxon>
        <taxon>Bacteroidota</taxon>
        <taxon>Flavobacteriia</taxon>
        <taxon>Flavobacteriales</taxon>
        <taxon>Flavobacteriaceae</taxon>
        <taxon>Capnocytophaga</taxon>
    </lineage>
</organism>
<dbReference type="RefSeq" id="WP_066428066.1">
    <property type="nucleotide sequence ID" value="NZ_CP014227.1"/>
</dbReference>
<dbReference type="Proteomes" id="UP000065822">
    <property type="component" value="Chromosome"/>
</dbReference>
<reference evidence="3 5" key="2">
    <citation type="submission" date="2017-06" db="EMBL/GenBank/DDBJ databases">
        <authorList>
            <consortium name="Pathogen Informatics"/>
        </authorList>
    </citation>
    <scope>NUCLEOTIDE SEQUENCE [LARGE SCALE GENOMIC DNA]</scope>
    <source>
        <strain evidence="3 5">NCTC12947</strain>
    </source>
</reference>
<feature type="domain" description="START-like" evidence="1">
    <location>
        <begin position="1"/>
        <end position="128"/>
    </location>
</feature>
<accession>A0AAX2H1B7</accession>
<dbReference type="SUPFAM" id="SSF55961">
    <property type="entry name" value="Bet v1-like"/>
    <property type="match status" value="1"/>
</dbReference>
<evidence type="ECO:0000313" key="5">
    <source>
        <dbReference type="Proteomes" id="UP000215539"/>
    </source>
</evidence>
<evidence type="ECO:0000259" key="1">
    <source>
        <dbReference type="Pfam" id="PF19569"/>
    </source>
</evidence>
<dbReference type="Pfam" id="PF19569">
    <property type="entry name" value="START_2"/>
    <property type="match status" value="1"/>
</dbReference>
<evidence type="ECO:0000313" key="4">
    <source>
        <dbReference type="Proteomes" id="UP000065822"/>
    </source>
</evidence>
<dbReference type="Proteomes" id="UP000215539">
    <property type="component" value="Chromosome 1"/>
</dbReference>
<sequence>MAEKTKYQLEFSVNASPQMLYQYISVPSGLAMWYADDVRTSDEDVYTFVWDNSEESALLLRKKLDDYVRFRWQEEEDESIYFEIKIRVQELTKEVTLVITDFAPEDEVEEAKRLWETQIAELKALIGA</sequence>
<evidence type="ECO:0000313" key="2">
    <source>
        <dbReference type="EMBL" id="AMD84500.1"/>
    </source>
</evidence>
<gene>
    <name evidence="2" type="ORF">AXF12_02525</name>
    <name evidence="3" type="ORF">SAMEA44541418_01240</name>
</gene>
<dbReference type="AlphaFoldDB" id="A0AAX2H1B7"/>
<dbReference type="Gene3D" id="3.30.530.20">
    <property type="match status" value="1"/>
</dbReference>
<dbReference type="InterPro" id="IPR023393">
    <property type="entry name" value="START-like_dom_sf"/>
</dbReference>
<dbReference type="KEGG" id="chg:AXF12_02525"/>
<dbReference type="EMBL" id="LT906449">
    <property type="protein sequence ID" value="SNV09870.1"/>
    <property type="molecule type" value="Genomic_DNA"/>
</dbReference>
<reference evidence="2 4" key="1">
    <citation type="submission" date="2016-02" db="EMBL/GenBank/DDBJ databases">
        <authorList>
            <person name="Holder M.E."/>
            <person name="Ajami N.J."/>
            <person name="Petrosino J.F."/>
        </authorList>
    </citation>
    <scope>NUCLEOTIDE SEQUENCE [LARGE SCALE GENOMIC DNA]</scope>
    <source>
        <strain evidence="2 4">CCUG 32990</strain>
    </source>
</reference>
<protein>
    <recommendedName>
        <fullName evidence="1">START-like domain-containing protein</fullName>
    </recommendedName>
</protein>